<dbReference type="Proteomes" id="UP000664617">
    <property type="component" value="Unassembled WGS sequence"/>
</dbReference>
<feature type="transmembrane region" description="Helical" evidence="1">
    <location>
        <begin position="94"/>
        <end position="111"/>
    </location>
</feature>
<sequence length="271" mass="27180">MTHSRSADLVVPRIVVTVSLVICVTGSMIGVGLFGGTPIASAAGGALAPDATPLAPASTAFSVWTVIYLGLAGFTVLQWFPAPAPAAEARRRRLRLPVAGTMVLNAAWILVVQAGRLWLSVLVIAALLALLGRVFMILVRSRPNGPVERVLVDGVLGVYLGWVCVATAANVAAALAASGFHGAGIGPDWWAVAVLAVVGAIGVVLAVRSGGRIAVAAAIAWGLVWIAVARWDGAPQSVPAAVAAAVAGAAVLGAVWWAGAGRGAGRGSVAS</sequence>
<dbReference type="PANTHER" id="PTHR33802">
    <property type="entry name" value="SI:CH211-161H7.5-RELATED"/>
    <property type="match status" value="1"/>
</dbReference>
<keyword evidence="1" id="KW-0812">Transmembrane</keyword>
<evidence type="ECO:0000313" key="3">
    <source>
        <dbReference type="Proteomes" id="UP000664617"/>
    </source>
</evidence>
<accession>A0ABS3IBV5</accession>
<dbReference type="RefSeq" id="WP_207276370.1">
    <property type="nucleotide sequence ID" value="NZ_JAFMPK010000047.1"/>
</dbReference>
<reference evidence="3" key="1">
    <citation type="submission" date="2023-07" db="EMBL/GenBank/DDBJ databases">
        <title>Myceligenerans salitolerans sp. nov., a halotolerant actinomycete isolated from a salt lake in Xinjiang, China.</title>
        <authorList>
            <person name="Guan T."/>
        </authorList>
    </citation>
    <scope>NUCLEOTIDE SEQUENCE [LARGE SCALE GENOMIC DNA]</scope>
    <source>
        <strain evidence="3">XHU 5031</strain>
    </source>
</reference>
<organism evidence="2 3">
    <name type="scientific">Myceligenerans salitolerans</name>
    <dbReference type="NCBI Taxonomy" id="1230528"/>
    <lineage>
        <taxon>Bacteria</taxon>
        <taxon>Bacillati</taxon>
        <taxon>Actinomycetota</taxon>
        <taxon>Actinomycetes</taxon>
        <taxon>Micrococcales</taxon>
        <taxon>Promicromonosporaceae</taxon>
        <taxon>Myceligenerans</taxon>
    </lineage>
</organism>
<keyword evidence="1" id="KW-0472">Membrane</keyword>
<feature type="transmembrane region" description="Helical" evidence="1">
    <location>
        <begin position="14"/>
        <end position="41"/>
    </location>
</feature>
<protein>
    <submittedName>
        <fullName evidence="2">Tryptophan-rich sensory protein</fullName>
    </submittedName>
</protein>
<feature type="transmembrane region" description="Helical" evidence="1">
    <location>
        <begin position="150"/>
        <end position="177"/>
    </location>
</feature>
<gene>
    <name evidence="2" type="ORF">J0911_15490</name>
</gene>
<feature type="transmembrane region" description="Helical" evidence="1">
    <location>
        <begin position="214"/>
        <end position="231"/>
    </location>
</feature>
<keyword evidence="3" id="KW-1185">Reference proteome</keyword>
<name>A0ABS3IBV5_9MICO</name>
<dbReference type="Gene3D" id="1.20.1260.100">
    <property type="entry name" value="TspO/MBR protein"/>
    <property type="match status" value="1"/>
</dbReference>
<dbReference type="EMBL" id="JAFMPK010000047">
    <property type="protein sequence ID" value="MBO0610434.1"/>
    <property type="molecule type" value="Genomic_DNA"/>
</dbReference>
<evidence type="ECO:0000256" key="1">
    <source>
        <dbReference type="SAM" id="Phobius"/>
    </source>
</evidence>
<feature type="transmembrane region" description="Helical" evidence="1">
    <location>
        <begin position="61"/>
        <end position="82"/>
    </location>
</feature>
<feature type="transmembrane region" description="Helical" evidence="1">
    <location>
        <begin position="117"/>
        <end position="138"/>
    </location>
</feature>
<keyword evidence="1" id="KW-1133">Transmembrane helix</keyword>
<feature type="transmembrane region" description="Helical" evidence="1">
    <location>
        <begin position="237"/>
        <end position="258"/>
    </location>
</feature>
<evidence type="ECO:0000313" key="2">
    <source>
        <dbReference type="EMBL" id="MBO0610434.1"/>
    </source>
</evidence>
<dbReference type="InterPro" id="IPR038330">
    <property type="entry name" value="TspO/MBR-related_sf"/>
</dbReference>
<proteinExistence type="predicted"/>
<feature type="transmembrane region" description="Helical" evidence="1">
    <location>
        <begin position="189"/>
        <end position="207"/>
    </location>
</feature>
<dbReference type="PANTHER" id="PTHR33802:SF1">
    <property type="entry name" value="XK-RELATED PROTEIN"/>
    <property type="match status" value="1"/>
</dbReference>
<comment type="caution">
    <text evidence="2">The sequence shown here is derived from an EMBL/GenBank/DDBJ whole genome shotgun (WGS) entry which is preliminary data.</text>
</comment>